<dbReference type="Gene3D" id="3.40.630.30">
    <property type="match status" value="1"/>
</dbReference>
<evidence type="ECO:0000256" key="1">
    <source>
        <dbReference type="ARBA" id="ARBA00022679"/>
    </source>
</evidence>
<feature type="domain" description="N-acetyltransferase" evidence="3">
    <location>
        <begin position="45"/>
        <end position="208"/>
    </location>
</feature>
<dbReference type="Pfam" id="PF00583">
    <property type="entry name" value="Acetyltransf_1"/>
    <property type="match status" value="1"/>
</dbReference>
<comment type="caution">
    <text evidence="4">The sequence shown here is derived from an EMBL/GenBank/DDBJ whole genome shotgun (WGS) entry which is preliminary data.</text>
</comment>
<sequence>MAGDAGLHGGRDPERFVHAAEVVEAEVQRDGGVGAPGVMQYGQGMNLRDAHEGDLPAIAAIYGHHVLHGLGTFEEVPPGVEEMAARLAAVREKGLPWLVMEREGVVVAFGYVGPFRLRSAYRYTGEDSVYVAPGEVGRGVGRKVLEALLERARARGLRQVLALIGDSGNEASIRLHAACGFEHAGKLPSVGFKHGRWVDVVFMRLSLAGDEAMPDGEGWAGA</sequence>
<keyword evidence="5" id="KW-1185">Reference proteome</keyword>
<dbReference type="STRING" id="1192034.CAP_5331"/>
<proteinExistence type="predicted"/>
<dbReference type="InterPro" id="IPR000182">
    <property type="entry name" value="GNAT_dom"/>
</dbReference>
<dbReference type="EMBL" id="ASRX01000043">
    <property type="protein sequence ID" value="EYF03720.1"/>
    <property type="molecule type" value="Genomic_DNA"/>
</dbReference>
<dbReference type="PANTHER" id="PTHR43072">
    <property type="entry name" value="N-ACETYLTRANSFERASE"/>
    <property type="match status" value="1"/>
</dbReference>
<dbReference type="PANTHER" id="PTHR43072:SF23">
    <property type="entry name" value="UPF0039 PROTEIN C11D3.02C"/>
    <property type="match status" value="1"/>
</dbReference>
<accession>A0A017T4I1</accession>
<gene>
    <name evidence="4" type="ORF">CAP_5331</name>
</gene>
<dbReference type="SUPFAM" id="SSF55729">
    <property type="entry name" value="Acyl-CoA N-acyltransferases (Nat)"/>
    <property type="match status" value="1"/>
</dbReference>
<keyword evidence="1 4" id="KW-0808">Transferase</keyword>
<dbReference type="GO" id="GO:0016747">
    <property type="term" value="F:acyltransferase activity, transferring groups other than amino-acyl groups"/>
    <property type="evidence" value="ECO:0007669"/>
    <property type="project" value="InterPro"/>
</dbReference>
<protein>
    <submittedName>
        <fullName evidence="4">Phosphinothricin N-acetyltransferase</fullName>
    </submittedName>
</protein>
<keyword evidence="2" id="KW-0012">Acyltransferase</keyword>
<name>A0A017T4I1_9BACT</name>
<evidence type="ECO:0000259" key="3">
    <source>
        <dbReference type="PROSITE" id="PS51186"/>
    </source>
</evidence>
<reference evidence="4 5" key="1">
    <citation type="submission" date="2013-05" db="EMBL/GenBank/DDBJ databases">
        <title>Genome assembly of Chondromyces apiculatus DSM 436.</title>
        <authorList>
            <person name="Sharma G."/>
            <person name="Khatri I."/>
            <person name="Kaur C."/>
            <person name="Mayilraj S."/>
            <person name="Subramanian S."/>
        </authorList>
    </citation>
    <scope>NUCLEOTIDE SEQUENCE [LARGE SCALE GENOMIC DNA]</scope>
    <source>
        <strain evidence="4 5">DSM 436</strain>
    </source>
</reference>
<dbReference type="InterPro" id="IPR016181">
    <property type="entry name" value="Acyl_CoA_acyltransferase"/>
</dbReference>
<dbReference type="eggNOG" id="COG1247">
    <property type="taxonomic scope" value="Bacteria"/>
</dbReference>
<dbReference type="AlphaFoldDB" id="A0A017T4I1"/>
<evidence type="ECO:0000313" key="4">
    <source>
        <dbReference type="EMBL" id="EYF03720.1"/>
    </source>
</evidence>
<evidence type="ECO:0000313" key="5">
    <source>
        <dbReference type="Proteomes" id="UP000019678"/>
    </source>
</evidence>
<evidence type="ECO:0000256" key="2">
    <source>
        <dbReference type="ARBA" id="ARBA00023315"/>
    </source>
</evidence>
<dbReference type="CDD" id="cd04301">
    <property type="entry name" value="NAT_SF"/>
    <property type="match status" value="1"/>
</dbReference>
<dbReference type="PROSITE" id="PS51186">
    <property type="entry name" value="GNAT"/>
    <property type="match status" value="1"/>
</dbReference>
<organism evidence="4 5">
    <name type="scientific">Chondromyces apiculatus DSM 436</name>
    <dbReference type="NCBI Taxonomy" id="1192034"/>
    <lineage>
        <taxon>Bacteria</taxon>
        <taxon>Pseudomonadati</taxon>
        <taxon>Myxococcota</taxon>
        <taxon>Polyangia</taxon>
        <taxon>Polyangiales</taxon>
        <taxon>Polyangiaceae</taxon>
        <taxon>Chondromyces</taxon>
    </lineage>
</organism>
<dbReference type="Proteomes" id="UP000019678">
    <property type="component" value="Unassembled WGS sequence"/>
</dbReference>